<name>A0A4D6LXL0_VIGUN</name>
<dbReference type="AlphaFoldDB" id="A0A4D6LXL0"/>
<accession>A0A4D6LXL0</accession>
<dbReference type="EMBL" id="CP039349">
    <property type="protein sequence ID" value="QCD93427.1"/>
    <property type="molecule type" value="Genomic_DNA"/>
</dbReference>
<proteinExistence type="predicted"/>
<evidence type="ECO:0000313" key="2">
    <source>
        <dbReference type="Proteomes" id="UP000501690"/>
    </source>
</evidence>
<reference evidence="1 2" key="1">
    <citation type="submission" date="2019-04" db="EMBL/GenBank/DDBJ databases">
        <title>An improved genome assembly and genetic linkage map for asparagus bean, Vigna unguiculata ssp. sesquipedialis.</title>
        <authorList>
            <person name="Xia Q."/>
            <person name="Zhang R."/>
            <person name="Dong Y."/>
        </authorList>
    </citation>
    <scope>NUCLEOTIDE SEQUENCE [LARGE SCALE GENOMIC DNA]</scope>
    <source>
        <tissue evidence="1">Leaf</tissue>
    </source>
</reference>
<dbReference type="Proteomes" id="UP000501690">
    <property type="component" value="Linkage Group LG5"/>
</dbReference>
<sequence length="62" mass="6904">MSTSRTQDARPLLSLFSSVTPTTSASTLRATIDNVDHLSSFLSDHRDQDHHRSVVTVNWGHL</sequence>
<protein>
    <submittedName>
        <fullName evidence="1">Uncharacterized protein</fullName>
    </submittedName>
</protein>
<evidence type="ECO:0000313" key="1">
    <source>
        <dbReference type="EMBL" id="QCD93427.1"/>
    </source>
</evidence>
<organism evidence="1 2">
    <name type="scientific">Vigna unguiculata</name>
    <name type="common">Cowpea</name>
    <dbReference type="NCBI Taxonomy" id="3917"/>
    <lineage>
        <taxon>Eukaryota</taxon>
        <taxon>Viridiplantae</taxon>
        <taxon>Streptophyta</taxon>
        <taxon>Embryophyta</taxon>
        <taxon>Tracheophyta</taxon>
        <taxon>Spermatophyta</taxon>
        <taxon>Magnoliopsida</taxon>
        <taxon>eudicotyledons</taxon>
        <taxon>Gunneridae</taxon>
        <taxon>Pentapetalae</taxon>
        <taxon>rosids</taxon>
        <taxon>fabids</taxon>
        <taxon>Fabales</taxon>
        <taxon>Fabaceae</taxon>
        <taxon>Papilionoideae</taxon>
        <taxon>50 kb inversion clade</taxon>
        <taxon>NPAAA clade</taxon>
        <taxon>indigoferoid/millettioid clade</taxon>
        <taxon>Phaseoleae</taxon>
        <taxon>Vigna</taxon>
    </lineage>
</organism>
<gene>
    <name evidence="1" type="ORF">DEO72_LG5g1502</name>
</gene>
<keyword evidence="2" id="KW-1185">Reference proteome</keyword>